<keyword evidence="3" id="KW-0223">Dioxygenase</keyword>
<keyword evidence="1" id="KW-1133">Transmembrane helix</keyword>
<feature type="transmembrane region" description="Helical" evidence="1">
    <location>
        <begin position="150"/>
        <end position="172"/>
    </location>
</feature>
<feature type="transmembrane region" description="Helical" evidence="1">
    <location>
        <begin position="94"/>
        <end position="117"/>
    </location>
</feature>
<dbReference type="PANTHER" id="PTHR36437:SF2">
    <property type="entry name" value="GLYOXALASE_BLEOMYCIN RESISTANCE PROTEIN_DIOXYGENASE"/>
    <property type="match status" value="1"/>
</dbReference>
<reference evidence="4" key="2">
    <citation type="submission" date="2016-04" db="EMBL/GenBank/DDBJ databases">
        <title>Planomonospora sphaerica JCM9374 whole genome shotgun sequence.</title>
        <authorList>
            <person name="Suzuki T."/>
            <person name="Dohra H."/>
            <person name="Kodani S."/>
        </authorList>
    </citation>
    <scope>NUCLEOTIDE SEQUENCE [LARGE SCALE GENOMIC DNA]</scope>
    <source>
        <strain evidence="4">JCM 9374</strain>
    </source>
</reference>
<dbReference type="PROSITE" id="PS51819">
    <property type="entry name" value="VOC"/>
    <property type="match status" value="1"/>
</dbReference>
<keyword evidence="1" id="KW-0812">Transmembrane</keyword>
<evidence type="ECO:0000259" key="2">
    <source>
        <dbReference type="PROSITE" id="PS51819"/>
    </source>
</evidence>
<dbReference type="InterPro" id="IPR004360">
    <property type="entry name" value="Glyas_Fos-R_dOase_dom"/>
</dbReference>
<accession>A0A171DI32</accession>
<dbReference type="Proteomes" id="UP000077701">
    <property type="component" value="Unassembled WGS sequence"/>
</dbReference>
<dbReference type="CDD" id="cd07263">
    <property type="entry name" value="VOC_like"/>
    <property type="match status" value="1"/>
</dbReference>
<feature type="transmembrane region" description="Helical" evidence="1">
    <location>
        <begin position="20"/>
        <end position="43"/>
    </location>
</feature>
<feature type="domain" description="VOC" evidence="2">
    <location>
        <begin position="236"/>
        <end position="363"/>
    </location>
</feature>
<keyword evidence="4" id="KW-1185">Reference proteome</keyword>
<evidence type="ECO:0000313" key="3">
    <source>
        <dbReference type="EMBL" id="GAT68611.1"/>
    </source>
</evidence>
<comment type="caution">
    <text evidence="3">The sequence shown here is derived from an EMBL/GenBank/DDBJ whole genome shotgun (WGS) entry which is preliminary data.</text>
</comment>
<dbReference type="GO" id="GO:0051213">
    <property type="term" value="F:dioxygenase activity"/>
    <property type="evidence" value="ECO:0007669"/>
    <property type="project" value="UniProtKB-KW"/>
</dbReference>
<dbReference type="EMBL" id="BDCX01000010">
    <property type="protein sequence ID" value="GAT68611.1"/>
    <property type="molecule type" value="Genomic_DNA"/>
</dbReference>
<sequence>MTSSTSPTPVRSLRPIRPFAMVAVALIAAVTVASTAGAVLHLGGWSWPETDGRAALNSAARLLLLYTAVHLLAGIAFVCWLFRARSNAYAISPGVAHSYAAPFLVLGWFVPIVNLFVPKGIVDDVWATSRPGGLRPGTNLLQMRRPGLVWAWWLTWIGAGCADTLAAVLTAVGTEMDAEEEERAAELASGLGAAAAVAGVLLAIAAGLLAVRVVLVITRLQEAARAAGGPAPSRHRTSHLELVSLVVRDHDEAAGFYTGVLGFELLEDTDLEDGGRRVVVRPPGAEETALLLERAATPEQEARAGDRTGGGPGLFLYTDDFPRDYERMRSAGVVFEETPRREPYGAVAVFRDLYGNRWGLLQPSSAESV</sequence>
<organism evidence="3 4">
    <name type="scientific">Planomonospora sphaerica</name>
    <dbReference type="NCBI Taxonomy" id="161355"/>
    <lineage>
        <taxon>Bacteria</taxon>
        <taxon>Bacillati</taxon>
        <taxon>Actinomycetota</taxon>
        <taxon>Actinomycetes</taxon>
        <taxon>Streptosporangiales</taxon>
        <taxon>Streptosporangiaceae</taxon>
        <taxon>Planomonospora</taxon>
    </lineage>
</organism>
<dbReference type="SUPFAM" id="SSF54593">
    <property type="entry name" value="Glyoxalase/Bleomycin resistance protein/Dihydroxybiphenyl dioxygenase"/>
    <property type="match status" value="1"/>
</dbReference>
<dbReference type="STRING" id="161355.PS9374_04276"/>
<keyword evidence="3" id="KW-0560">Oxidoreductase</keyword>
<reference evidence="3 4" key="1">
    <citation type="journal article" date="2016" name="Genome Announc.">
        <title>Draft Genome Sequence of Planomonospora sphaerica JCM9374, a Rare Actinomycete.</title>
        <authorList>
            <person name="Dohra H."/>
            <person name="Suzuki T."/>
            <person name="Inoue Y."/>
            <person name="Kodani S."/>
        </authorList>
    </citation>
    <scope>NUCLEOTIDE SEQUENCE [LARGE SCALE GENOMIC DNA]</scope>
    <source>
        <strain evidence="3 4">JCM 9374</strain>
    </source>
</reference>
<keyword evidence="1" id="KW-0472">Membrane</keyword>
<dbReference type="PANTHER" id="PTHR36437">
    <property type="entry name" value="GLYOXALASE/BLEOMYCIN RESISTANCE PROTEIN/DIOXYGENASE"/>
    <property type="match status" value="1"/>
</dbReference>
<protein>
    <submittedName>
        <fullName evidence="3">Extradiol dioxygenase</fullName>
    </submittedName>
</protein>
<dbReference type="Pfam" id="PF00903">
    <property type="entry name" value="Glyoxalase"/>
    <property type="match status" value="1"/>
</dbReference>
<evidence type="ECO:0000256" key="1">
    <source>
        <dbReference type="SAM" id="Phobius"/>
    </source>
</evidence>
<evidence type="ECO:0000313" key="4">
    <source>
        <dbReference type="Proteomes" id="UP000077701"/>
    </source>
</evidence>
<dbReference type="InterPro" id="IPR029068">
    <property type="entry name" value="Glyas_Bleomycin-R_OHBP_Dase"/>
</dbReference>
<gene>
    <name evidence="3" type="ORF">PS9374_04276</name>
</gene>
<feature type="transmembrane region" description="Helical" evidence="1">
    <location>
        <begin position="63"/>
        <end position="82"/>
    </location>
</feature>
<dbReference type="InterPro" id="IPR025565">
    <property type="entry name" value="DUF4328"/>
</dbReference>
<feature type="transmembrane region" description="Helical" evidence="1">
    <location>
        <begin position="193"/>
        <end position="215"/>
    </location>
</feature>
<dbReference type="Gene3D" id="3.10.180.10">
    <property type="entry name" value="2,3-Dihydroxybiphenyl 1,2-Dioxygenase, domain 1"/>
    <property type="match status" value="1"/>
</dbReference>
<dbReference type="InterPro" id="IPR037523">
    <property type="entry name" value="VOC_core"/>
</dbReference>
<dbReference type="AlphaFoldDB" id="A0A171DI32"/>
<proteinExistence type="predicted"/>
<dbReference type="Pfam" id="PF14219">
    <property type="entry name" value="DUF4328"/>
    <property type="match status" value="1"/>
</dbReference>
<dbReference type="OrthoDB" id="197463at2"/>
<name>A0A171DI32_9ACTN</name>